<accession>A0A087UC06</accession>
<evidence type="ECO:0000256" key="1">
    <source>
        <dbReference type="PROSITE-ProRule" id="PRU00042"/>
    </source>
</evidence>
<feature type="domain" description="C2H2-type" evidence="2">
    <location>
        <begin position="7"/>
        <end position="35"/>
    </location>
</feature>
<keyword evidence="1" id="KW-0479">Metal-binding</keyword>
<reference evidence="3 4" key="1">
    <citation type="submission" date="2013-11" db="EMBL/GenBank/DDBJ databases">
        <title>Genome sequencing of Stegodyphus mimosarum.</title>
        <authorList>
            <person name="Bechsgaard J."/>
        </authorList>
    </citation>
    <scope>NUCLEOTIDE SEQUENCE [LARGE SCALE GENOMIC DNA]</scope>
</reference>
<name>A0A087UC06_STEMI</name>
<keyword evidence="1" id="KW-0862">Zinc</keyword>
<keyword evidence="4" id="KW-1185">Reference proteome</keyword>
<dbReference type="GO" id="GO:0008270">
    <property type="term" value="F:zinc ion binding"/>
    <property type="evidence" value="ECO:0007669"/>
    <property type="project" value="UniProtKB-KW"/>
</dbReference>
<dbReference type="Pfam" id="PF00096">
    <property type="entry name" value="zf-C2H2"/>
    <property type="match status" value="1"/>
</dbReference>
<dbReference type="AlphaFoldDB" id="A0A087UC06"/>
<proteinExistence type="predicted"/>
<dbReference type="InterPro" id="IPR013087">
    <property type="entry name" value="Znf_C2H2_type"/>
</dbReference>
<feature type="non-terminal residue" evidence="3">
    <location>
        <position position="83"/>
    </location>
</feature>
<dbReference type="EMBL" id="KK119152">
    <property type="protein sequence ID" value="KFM74895.1"/>
    <property type="molecule type" value="Genomic_DNA"/>
</dbReference>
<evidence type="ECO:0000313" key="4">
    <source>
        <dbReference type="Proteomes" id="UP000054359"/>
    </source>
</evidence>
<dbReference type="PROSITE" id="PS00028">
    <property type="entry name" value="ZINC_FINGER_C2H2_1"/>
    <property type="match status" value="2"/>
</dbReference>
<dbReference type="Proteomes" id="UP000054359">
    <property type="component" value="Unassembled WGS sequence"/>
</dbReference>
<evidence type="ECO:0000313" key="3">
    <source>
        <dbReference type="EMBL" id="KFM74895.1"/>
    </source>
</evidence>
<evidence type="ECO:0000259" key="2">
    <source>
        <dbReference type="PROSITE" id="PS50157"/>
    </source>
</evidence>
<dbReference type="SMART" id="SM00355">
    <property type="entry name" value="ZnF_C2H2"/>
    <property type="match status" value="2"/>
</dbReference>
<dbReference type="Gene3D" id="3.30.160.60">
    <property type="entry name" value="Classic Zinc Finger"/>
    <property type="match status" value="1"/>
</dbReference>
<gene>
    <name evidence="3" type="ORF">X975_12860</name>
</gene>
<keyword evidence="1" id="KW-0863">Zinc-finger</keyword>
<sequence>MSSEERVLCVYCEKSLKNRVQLRKHLRNVHKVRKEPNHIKCGEEDCLESFSTLMNYREHLEKLHKYKNISKSLDLHSHQDKVC</sequence>
<protein>
    <recommendedName>
        <fullName evidence="2">C2H2-type domain-containing protein</fullName>
    </recommendedName>
</protein>
<dbReference type="PROSITE" id="PS50157">
    <property type="entry name" value="ZINC_FINGER_C2H2_2"/>
    <property type="match status" value="1"/>
</dbReference>
<organism evidence="3 4">
    <name type="scientific">Stegodyphus mimosarum</name>
    <name type="common">African social velvet spider</name>
    <dbReference type="NCBI Taxonomy" id="407821"/>
    <lineage>
        <taxon>Eukaryota</taxon>
        <taxon>Metazoa</taxon>
        <taxon>Ecdysozoa</taxon>
        <taxon>Arthropoda</taxon>
        <taxon>Chelicerata</taxon>
        <taxon>Arachnida</taxon>
        <taxon>Araneae</taxon>
        <taxon>Araneomorphae</taxon>
        <taxon>Entelegynae</taxon>
        <taxon>Eresoidea</taxon>
        <taxon>Eresidae</taxon>
        <taxon>Stegodyphus</taxon>
    </lineage>
</organism>